<accession>A0ABX1FEK9</accession>
<name>A0ABX1FEK9_9PSEU</name>
<feature type="domain" description="RNA polymerase sigma-70 region 2" evidence="6">
    <location>
        <begin position="24"/>
        <end position="85"/>
    </location>
</feature>
<evidence type="ECO:0000256" key="2">
    <source>
        <dbReference type="ARBA" id="ARBA00023082"/>
    </source>
</evidence>
<feature type="compositionally biased region" description="Polar residues" evidence="5">
    <location>
        <begin position="296"/>
        <end position="310"/>
    </location>
</feature>
<feature type="region of interest" description="Disordered" evidence="5">
    <location>
        <begin position="550"/>
        <end position="581"/>
    </location>
</feature>
<feature type="compositionally biased region" description="Low complexity" evidence="5">
    <location>
        <begin position="311"/>
        <end position="347"/>
    </location>
</feature>
<evidence type="ECO:0000313" key="8">
    <source>
        <dbReference type="Proteomes" id="UP001515943"/>
    </source>
</evidence>
<dbReference type="Pfam" id="PF04542">
    <property type="entry name" value="Sigma70_r2"/>
    <property type="match status" value="1"/>
</dbReference>
<dbReference type="InterPro" id="IPR007627">
    <property type="entry name" value="RNA_pol_sigma70_r2"/>
</dbReference>
<keyword evidence="3" id="KW-0238">DNA-binding</keyword>
<protein>
    <submittedName>
        <fullName evidence="7">Sigma-70 family RNA polymerase sigma factor</fullName>
    </submittedName>
</protein>
<evidence type="ECO:0000256" key="5">
    <source>
        <dbReference type="SAM" id="MobiDB-lite"/>
    </source>
</evidence>
<dbReference type="PANTHER" id="PTHR43133:SF8">
    <property type="entry name" value="RNA POLYMERASE SIGMA FACTOR HI_1459-RELATED"/>
    <property type="match status" value="1"/>
</dbReference>
<dbReference type="InterPro" id="IPR039425">
    <property type="entry name" value="RNA_pol_sigma-70-like"/>
</dbReference>
<keyword evidence="8" id="KW-1185">Reference proteome</keyword>
<evidence type="ECO:0000256" key="4">
    <source>
        <dbReference type="ARBA" id="ARBA00023163"/>
    </source>
</evidence>
<evidence type="ECO:0000313" key="7">
    <source>
        <dbReference type="EMBL" id="NKE57383.1"/>
    </source>
</evidence>
<keyword evidence="2" id="KW-0731">Sigma factor</keyword>
<reference evidence="7 8" key="1">
    <citation type="submission" date="2019-08" db="EMBL/GenBank/DDBJ databases">
        <title>Lentzea from Indian Himalayas.</title>
        <authorList>
            <person name="Mandal S."/>
            <person name="Mallick Gupta A."/>
            <person name="Maiti P.K."/>
            <person name="Sarkar J."/>
            <person name="Mandal S."/>
        </authorList>
    </citation>
    <scope>NUCLEOTIDE SEQUENCE [LARGE SCALE GENOMIC DNA]</scope>
    <source>
        <strain evidence="7 8">PSKA42</strain>
    </source>
</reference>
<keyword evidence="4" id="KW-0804">Transcription</keyword>
<evidence type="ECO:0000259" key="6">
    <source>
        <dbReference type="Pfam" id="PF04542"/>
    </source>
</evidence>
<evidence type="ECO:0000256" key="1">
    <source>
        <dbReference type="ARBA" id="ARBA00023015"/>
    </source>
</evidence>
<dbReference type="PANTHER" id="PTHR43133">
    <property type="entry name" value="RNA POLYMERASE ECF-TYPE SIGMA FACTO"/>
    <property type="match status" value="1"/>
</dbReference>
<dbReference type="InterPro" id="IPR014284">
    <property type="entry name" value="RNA_pol_sigma-70_dom"/>
</dbReference>
<dbReference type="Proteomes" id="UP001515943">
    <property type="component" value="Unassembled WGS sequence"/>
</dbReference>
<proteinExistence type="predicted"/>
<dbReference type="SUPFAM" id="SSF88946">
    <property type="entry name" value="Sigma2 domain of RNA polymerase sigma factors"/>
    <property type="match status" value="1"/>
</dbReference>
<sequence>MNAQPGTATVVAAQAGDQRALDELVAGYLPLVYNIVGRALAGHSDIDDVVQETMLRVVHGLGALRDPGSFRSWLVAITMRQVRDRGRLVARADDRELAEVADPGADFVDLTLLRLELSGQRREVAEATRWVDSDDRELLSLWWLEASGELSRAELAAAMGITTQHAAVRVQRSKATLAAGRAVVRVLRMEPRCPELVVVVRNWDGVPTALWRKRIAQHTRVCGRCEVVWQEQVPAERLLAGLALVPVPVALLPQVLGGSGGSGAVRWWKGLFSKPVAAAVATVVAVTAGTVVYTSTPDASPQPAAQTGEITPTTTTSTTTTTVAPSSTDTATTTATTTPKTTPAAPAGPRYGSVVDTVDSAPDKLTPPKKLPVRPAGEITAAGGQYADPQRGWIGGRYVMMRRGEHVVLRGRGYFMVRYEIAWFNRPGGMVMPTWTGLRGKLFHVASGGTKRMDDQSPGKPAGYSPMGEPVPGPSGPAAGYVHLPAGAQQMWQNEFFYLDGEVALYNNERGADYNITATPKTWDEVTADITAPPAGVTGGKGGIRYGLVRDTGDDGAPVPQYVTREKPADPATVPQQSAVS</sequence>
<dbReference type="RefSeq" id="WP_167973031.1">
    <property type="nucleotide sequence ID" value="NZ_VSRL01000031.1"/>
</dbReference>
<evidence type="ECO:0000256" key="3">
    <source>
        <dbReference type="ARBA" id="ARBA00023125"/>
    </source>
</evidence>
<gene>
    <name evidence="7" type="ORF">FXN61_11260</name>
</gene>
<dbReference type="NCBIfam" id="TIGR02937">
    <property type="entry name" value="sigma70-ECF"/>
    <property type="match status" value="1"/>
</dbReference>
<comment type="caution">
    <text evidence="7">The sequence shown here is derived from an EMBL/GenBank/DDBJ whole genome shotgun (WGS) entry which is preliminary data.</text>
</comment>
<dbReference type="EMBL" id="VSRL01000031">
    <property type="protein sequence ID" value="NKE57383.1"/>
    <property type="molecule type" value="Genomic_DNA"/>
</dbReference>
<dbReference type="Gene3D" id="1.10.1740.10">
    <property type="match status" value="1"/>
</dbReference>
<feature type="region of interest" description="Disordered" evidence="5">
    <location>
        <begin position="449"/>
        <end position="469"/>
    </location>
</feature>
<dbReference type="InterPro" id="IPR013325">
    <property type="entry name" value="RNA_pol_sigma_r2"/>
</dbReference>
<organism evidence="7 8">
    <name type="scientific">Lentzea indica</name>
    <dbReference type="NCBI Taxonomy" id="2604800"/>
    <lineage>
        <taxon>Bacteria</taxon>
        <taxon>Bacillati</taxon>
        <taxon>Actinomycetota</taxon>
        <taxon>Actinomycetes</taxon>
        <taxon>Pseudonocardiales</taxon>
        <taxon>Pseudonocardiaceae</taxon>
        <taxon>Lentzea</taxon>
    </lineage>
</organism>
<keyword evidence="1" id="KW-0805">Transcription regulation</keyword>
<feature type="region of interest" description="Disordered" evidence="5">
    <location>
        <begin position="296"/>
        <end position="352"/>
    </location>
</feature>